<comment type="caution">
    <text evidence="1">The sequence shown here is derived from an EMBL/GenBank/DDBJ whole genome shotgun (WGS) entry which is preliminary data.</text>
</comment>
<evidence type="ECO:0000313" key="1">
    <source>
        <dbReference type="EMBL" id="NHO52439.1"/>
    </source>
</evidence>
<protein>
    <submittedName>
        <fullName evidence="1">Uncharacterized protein</fullName>
    </submittedName>
</protein>
<sequence length="633" mass="70083">MTIAQVEQHLAQVIAERIYPQTDIGCMRSSIGLDVKVARGEPQQTELQKDLMSLTPVGWIVVNQAEGQVTDKTRYRRDWRKAKKQFCFGLEAVNARDGFSTTFVGTAQTDGVAGIEIEGISYPIEVKKGQGATLVAQKISALVASIGRSTCTCIESTLTSTTGTVLIGKASGRLLLQRETGRSDVSFIISLYAPSIFHRDSMEKAVMDAVLECNDFSLAQVDTGNFRFCGRKLNNANLNANVYGLELEWRAEIAFSEALLTVPVMWTTGVVNDVLTLGTKEGLNISDLPPMGAFRQDFWYNMTRSVDQQCATALSDAQWSDRLPVNTLTSPSGSVSWPVADQAVMDVEITSAVQCGLSFWIFDTKFWLDGKGDDFSLYLSSAQKNALKFGFLVHFEQIVAGHQPEYEIYLNDPSHFLFGDDRPLLCLGMESMDISLSEVNIVADYIRKIRKERLSENLSNPYVLLVPSPVSVQSEVERMRKKVGADAIAAGNIAQPIIEPTPYSELAISVKNDWQDKEKSGSPIIPVAMMGWDRRPLADVPQALFPLRENENRDSFYEENIEACAELVQDLLNFSRNSGSVSAKVGLINAWNDFIEGTWLAPTRGDTDMDETRVMCVAHKIEEIKAADIFPDV</sequence>
<name>A0A967B399_9PROT</name>
<gene>
    <name evidence="1" type="ORF">GOB87_00455</name>
</gene>
<proteinExistence type="predicted"/>
<dbReference type="Proteomes" id="UP000597459">
    <property type="component" value="Unassembled WGS sequence"/>
</dbReference>
<dbReference type="AlphaFoldDB" id="A0A967B399"/>
<dbReference type="Gene3D" id="3.20.20.80">
    <property type="entry name" value="Glycosidases"/>
    <property type="match status" value="1"/>
</dbReference>
<organism evidence="1 2">
    <name type="scientific">Acetobacter estunensis</name>
    <dbReference type="NCBI Taxonomy" id="104097"/>
    <lineage>
        <taxon>Bacteria</taxon>
        <taxon>Pseudomonadati</taxon>
        <taxon>Pseudomonadota</taxon>
        <taxon>Alphaproteobacteria</taxon>
        <taxon>Acetobacterales</taxon>
        <taxon>Acetobacteraceae</taxon>
        <taxon>Acetobacter</taxon>
    </lineage>
</organism>
<dbReference type="RefSeq" id="WP_166312577.1">
    <property type="nucleotide sequence ID" value="NZ_WOTH01000001.1"/>
</dbReference>
<keyword evidence="2" id="KW-1185">Reference proteome</keyword>
<reference evidence="1" key="1">
    <citation type="submission" date="2019-11" db="EMBL/GenBank/DDBJ databases">
        <title>Description of new Acetobacter species.</title>
        <authorList>
            <person name="Cleenwerck I."/>
            <person name="Sombolestani A.S."/>
        </authorList>
    </citation>
    <scope>NUCLEOTIDE SEQUENCE</scope>
    <source>
        <strain evidence="1">LMG 1626</strain>
    </source>
</reference>
<accession>A0A967B399</accession>
<evidence type="ECO:0000313" key="2">
    <source>
        <dbReference type="Proteomes" id="UP000597459"/>
    </source>
</evidence>
<dbReference type="EMBL" id="WOTH01000001">
    <property type="protein sequence ID" value="NHO52439.1"/>
    <property type="molecule type" value="Genomic_DNA"/>
</dbReference>